<dbReference type="NCBIfam" id="TIGR03465">
    <property type="entry name" value="HpnD"/>
    <property type="match status" value="1"/>
</dbReference>
<dbReference type="InterPro" id="IPR002060">
    <property type="entry name" value="Squ/phyt_synthse"/>
</dbReference>
<accession>A0A3S2Y9H0</accession>
<dbReference type="RefSeq" id="WP_127708649.1">
    <property type="nucleotide sequence ID" value="NZ_SACO01000005.1"/>
</dbReference>
<dbReference type="InterPro" id="IPR033904">
    <property type="entry name" value="Trans_IPPS_HH"/>
</dbReference>
<gene>
    <name evidence="2" type="primary">hpnD</name>
    <name evidence="2" type="ORF">EOE18_09150</name>
</gene>
<dbReference type="SFLD" id="SFLDG01018">
    <property type="entry name" value="Squalene/Phytoene_Synthase_Lik"/>
    <property type="match status" value="1"/>
</dbReference>
<dbReference type="InterPro" id="IPR044843">
    <property type="entry name" value="Trans_IPPS_bact-type"/>
</dbReference>
<dbReference type="AlphaFoldDB" id="A0A3S2Y9H0"/>
<keyword evidence="1 2" id="KW-0808">Transferase</keyword>
<dbReference type="PROSITE" id="PS01044">
    <property type="entry name" value="SQUALEN_PHYTOEN_SYN_1"/>
    <property type="match status" value="1"/>
</dbReference>
<dbReference type="InterPro" id="IPR019845">
    <property type="entry name" value="Squalene/phytoene_synthase_CS"/>
</dbReference>
<dbReference type="EMBL" id="SACO01000005">
    <property type="protein sequence ID" value="RVU05455.1"/>
    <property type="molecule type" value="Genomic_DNA"/>
</dbReference>
<dbReference type="CDD" id="cd00683">
    <property type="entry name" value="Trans_IPPS_HH"/>
    <property type="match status" value="1"/>
</dbReference>
<dbReference type="InterPro" id="IPR017828">
    <property type="entry name" value="SQ_synth_HpnD-like"/>
</dbReference>
<evidence type="ECO:0000313" key="2">
    <source>
        <dbReference type="EMBL" id="RVU05455.1"/>
    </source>
</evidence>
<dbReference type="SFLD" id="SFLDG01212">
    <property type="entry name" value="Phytoene_synthase_like"/>
    <property type="match status" value="1"/>
</dbReference>
<name>A0A3S2Y9H0_9SPHN</name>
<dbReference type="GO" id="GO:0051996">
    <property type="term" value="F:squalene synthase [NAD(P)H] activity"/>
    <property type="evidence" value="ECO:0007669"/>
    <property type="project" value="UniProtKB-EC"/>
</dbReference>
<dbReference type="Gene3D" id="1.10.600.10">
    <property type="entry name" value="Farnesyl Diphosphate Synthase"/>
    <property type="match status" value="1"/>
</dbReference>
<dbReference type="InterPro" id="IPR008949">
    <property type="entry name" value="Isoprenoid_synthase_dom_sf"/>
</dbReference>
<dbReference type="PROSITE" id="PS01045">
    <property type="entry name" value="SQUALEN_PHYTOEN_SYN_2"/>
    <property type="match status" value="1"/>
</dbReference>
<protein>
    <submittedName>
        <fullName evidence="2">Squalene synthase HpnD</fullName>
        <ecNumber evidence="2">2.5.1.21</ecNumber>
    </submittedName>
</protein>
<dbReference type="GO" id="GO:0004311">
    <property type="term" value="F:geranylgeranyl diphosphate synthase activity"/>
    <property type="evidence" value="ECO:0007669"/>
    <property type="project" value="InterPro"/>
</dbReference>
<keyword evidence="3" id="KW-1185">Reference proteome</keyword>
<organism evidence="2 3">
    <name type="scientific">Novosphingobium umbonatum</name>
    <dbReference type="NCBI Taxonomy" id="1908524"/>
    <lineage>
        <taxon>Bacteria</taxon>
        <taxon>Pseudomonadati</taxon>
        <taxon>Pseudomonadota</taxon>
        <taxon>Alphaproteobacteria</taxon>
        <taxon>Sphingomonadales</taxon>
        <taxon>Sphingomonadaceae</taxon>
        <taxon>Novosphingobium</taxon>
    </lineage>
</organism>
<dbReference type="SFLD" id="SFLDS00005">
    <property type="entry name" value="Isoprenoid_Synthase_Type_I"/>
    <property type="match status" value="1"/>
</dbReference>
<dbReference type="PANTHER" id="PTHR31480">
    <property type="entry name" value="BIFUNCTIONAL LYCOPENE CYCLASE/PHYTOENE SYNTHASE"/>
    <property type="match status" value="1"/>
</dbReference>
<dbReference type="OrthoDB" id="9807580at2"/>
<dbReference type="SUPFAM" id="SSF48576">
    <property type="entry name" value="Terpenoid synthases"/>
    <property type="match status" value="1"/>
</dbReference>
<dbReference type="EC" id="2.5.1.21" evidence="2"/>
<evidence type="ECO:0000313" key="3">
    <source>
        <dbReference type="Proteomes" id="UP000282837"/>
    </source>
</evidence>
<proteinExistence type="predicted"/>
<dbReference type="Proteomes" id="UP000282837">
    <property type="component" value="Unassembled WGS sequence"/>
</dbReference>
<reference evidence="2 3" key="1">
    <citation type="submission" date="2019-01" db="EMBL/GenBank/DDBJ databases">
        <authorList>
            <person name="Chen W.-M."/>
        </authorList>
    </citation>
    <scope>NUCLEOTIDE SEQUENCE [LARGE SCALE GENOMIC DNA]</scope>
    <source>
        <strain evidence="2 3">FSY-9</strain>
    </source>
</reference>
<dbReference type="Pfam" id="PF00494">
    <property type="entry name" value="SQS_PSY"/>
    <property type="match status" value="1"/>
</dbReference>
<comment type="caution">
    <text evidence="2">The sequence shown here is derived from an EMBL/GenBank/DDBJ whole genome shotgun (WGS) entry which is preliminary data.</text>
</comment>
<sequence length="292" mass="31982">MTYSTLPLSDFGPDGGQCLPQGLRAKVAGSSFYAGMRILPKAEREAMFAIYGFCRIVDDIADDQQAPRDQREAMLAAWRGWIGALYLGGDAGQAGFLAPAIRSFALEEADFLAVIDGMQMDVDADLRWPDFATLDLYCDRVASAVGRLSVNVFGMERGAGVKLAHHLGRALQFTNILRDIDEDAAIGRVYLPREALTQAGITPSTPQALVQDPGVDTAARWLAPRAQMHFIEAGALLASRPKGQLIAPRLMEEAYSRLLTQMMAQGWHAPRRRLRTSKWRLALSALRHLVAG</sequence>
<dbReference type="GO" id="GO:0016117">
    <property type="term" value="P:carotenoid biosynthetic process"/>
    <property type="evidence" value="ECO:0007669"/>
    <property type="project" value="InterPro"/>
</dbReference>
<evidence type="ECO:0000256" key="1">
    <source>
        <dbReference type="ARBA" id="ARBA00022679"/>
    </source>
</evidence>